<keyword evidence="2" id="KW-0472">Membrane</keyword>
<gene>
    <name evidence="4" type="ORF">G3M48_007080</name>
</gene>
<evidence type="ECO:0000313" key="4">
    <source>
        <dbReference type="EMBL" id="KAK8143543.1"/>
    </source>
</evidence>
<comment type="caution">
    <text evidence="4">The sequence shown here is derived from an EMBL/GenBank/DDBJ whole genome shotgun (WGS) entry which is preliminary data.</text>
</comment>
<sequence>MRFAALAFALGAAASAIPSSTTPDDCLRQHHDAIALHSKCAARLALSHCISQLPPASAISSLEDCYRDAGCSESEANEEAAAALPRCQQLAAGAAADDLRRRMAVMITPAPLFPLPVIAARENAQGDDCFTTEISTQKICPGFVSGTSQPCRQGPVTAKSCRSGWLCTEDPNGKDICMSKVDKLDIGGIICAIVFSVILVGGLSFLIFMSCAESRAQKKLNARVEATALARAATKKKRAEEVRAPLMAQQQQQQQHTEYQTQGSSVNPFGDGQPH</sequence>
<accession>A0AAW0RMV0</accession>
<proteinExistence type="predicted"/>
<evidence type="ECO:0000256" key="1">
    <source>
        <dbReference type="SAM" id="MobiDB-lite"/>
    </source>
</evidence>
<keyword evidence="2" id="KW-1133">Transmembrane helix</keyword>
<keyword evidence="5" id="KW-1185">Reference proteome</keyword>
<evidence type="ECO:0008006" key="6">
    <source>
        <dbReference type="Google" id="ProtNLM"/>
    </source>
</evidence>
<evidence type="ECO:0000313" key="5">
    <source>
        <dbReference type="Proteomes" id="UP001397290"/>
    </source>
</evidence>
<feature type="transmembrane region" description="Helical" evidence="2">
    <location>
        <begin position="186"/>
        <end position="209"/>
    </location>
</feature>
<name>A0AAW0RMV0_9HYPO</name>
<dbReference type="Proteomes" id="UP001397290">
    <property type="component" value="Unassembled WGS sequence"/>
</dbReference>
<keyword evidence="3" id="KW-0732">Signal</keyword>
<feature type="region of interest" description="Disordered" evidence="1">
    <location>
        <begin position="240"/>
        <end position="275"/>
    </location>
</feature>
<evidence type="ECO:0000256" key="2">
    <source>
        <dbReference type="SAM" id="Phobius"/>
    </source>
</evidence>
<protein>
    <recommendedName>
        <fullName evidence="6">Extracellular membrane protein CFEM domain-containing protein</fullName>
    </recommendedName>
</protein>
<reference evidence="4 5" key="1">
    <citation type="submission" date="2020-02" db="EMBL/GenBank/DDBJ databases">
        <title>Comparative genomics of the hypocrealean fungal genus Beauvera.</title>
        <authorList>
            <person name="Showalter D.N."/>
            <person name="Bushley K.E."/>
            <person name="Rehner S.A."/>
        </authorList>
    </citation>
    <scope>NUCLEOTIDE SEQUENCE [LARGE SCALE GENOMIC DNA]</scope>
    <source>
        <strain evidence="4 5">ARSEF4384</strain>
    </source>
</reference>
<organism evidence="4 5">
    <name type="scientific">Beauveria asiatica</name>
    <dbReference type="NCBI Taxonomy" id="1069075"/>
    <lineage>
        <taxon>Eukaryota</taxon>
        <taxon>Fungi</taxon>
        <taxon>Dikarya</taxon>
        <taxon>Ascomycota</taxon>
        <taxon>Pezizomycotina</taxon>
        <taxon>Sordariomycetes</taxon>
        <taxon>Hypocreomycetidae</taxon>
        <taxon>Hypocreales</taxon>
        <taxon>Cordycipitaceae</taxon>
        <taxon>Beauveria</taxon>
    </lineage>
</organism>
<keyword evidence="2" id="KW-0812">Transmembrane</keyword>
<feature type="compositionally biased region" description="Polar residues" evidence="1">
    <location>
        <begin position="256"/>
        <end position="267"/>
    </location>
</feature>
<feature type="signal peptide" evidence="3">
    <location>
        <begin position="1"/>
        <end position="16"/>
    </location>
</feature>
<evidence type="ECO:0000256" key="3">
    <source>
        <dbReference type="SAM" id="SignalP"/>
    </source>
</evidence>
<dbReference type="EMBL" id="JAAHCF010000495">
    <property type="protein sequence ID" value="KAK8143543.1"/>
    <property type="molecule type" value="Genomic_DNA"/>
</dbReference>
<dbReference type="AlphaFoldDB" id="A0AAW0RMV0"/>
<feature type="chain" id="PRO_5043530607" description="Extracellular membrane protein CFEM domain-containing protein" evidence="3">
    <location>
        <begin position="17"/>
        <end position="275"/>
    </location>
</feature>